<evidence type="ECO:0000313" key="9">
    <source>
        <dbReference type="EMBL" id="NEN76263.1"/>
    </source>
</evidence>
<dbReference type="PANTHER" id="PTHR30269:SF0">
    <property type="entry name" value="MEMBRANE TRANSPORTER PROTEIN YFCA-RELATED"/>
    <property type="match status" value="1"/>
</dbReference>
<feature type="transmembrane region" description="Helical" evidence="8">
    <location>
        <begin position="232"/>
        <end position="250"/>
    </location>
</feature>
<feature type="transmembrane region" description="Helical" evidence="8">
    <location>
        <begin position="12"/>
        <end position="41"/>
    </location>
</feature>
<comment type="similarity">
    <text evidence="2 8">Belongs to the 4-toluene sulfonate uptake permease (TSUP) (TC 2.A.102) family.</text>
</comment>
<dbReference type="InterPro" id="IPR052017">
    <property type="entry name" value="TSUP"/>
</dbReference>
<gene>
    <name evidence="9" type="ORF">F9B74_07995</name>
</gene>
<dbReference type="GO" id="GO:0005886">
    <property type="term" value="C:plasma membrane"/>
    <property type="evidence" value="ECO:0007669"/>
    <property type="project" value="UniProtKB-SubCell"/>
</dbReference>
<comment type="subcellular location">
    <subcellularLocation>
        <location evidence="1 8">Cell membrane</location>
        <topology evidence="1 8">Multi-pass membrane protein</topology>
    </subcellularLocation>
</comment>
<evidence type="ECO:0000256" key="4">
    <source>
        <dbReference type="ARBA" id="ARBA00022475"/>
    </source>
</evidence>
<evidence type="ECO:0000256" key="8">
    <source>
        <dbReference type="RuleBase" id="RU363041"/>
    </source>
</evidence>
<feature type="transmembrane region" description="Helical" evidence="8">
    <location>
        <begin position="202"/>
        <end position="226"/>
    </location>
</feature>
<dbReference type="Proteomes" id="UP000477651">
    <property type="component" value="Unassembled WGS sequence"/>
</dbReference>
<sequence>MDLNFTWELLLLFFFVAILAGFIDAIAGGGGLICIPVLLLAQIPPLNALATNKIQGMAGSLTASLTMIKKRVVNPRQIVFAAIMSFVGAAIGTIIVHFINVSVLDIFIPIVLILIGLYFLLVPNMGDIEKKPRISEKSFNTIVVPSIGFYDGVLGPGTGSFFSLANIALRGQQIITATGHAKVLNFASNIASVIVFALSGKVLWVVGGLMIIGQIIGAYLGSLMVINKGGKLIRPLVVIMCFLMVARYLYDKF</sequence>
<organism evidence="9 10">
    <name type="scientific">Pelistega ratti</name>
    <dbReference type="NCBI Taxonomy" id="2652177"/>
    <lineage>
        <taxon>Bacteria</taxon>
        <taxon>Pseudomonadati</taxon>
        <taxon>Pseudomonadota</taxon>
        <taxon>Betaproteobacteria</taxon>
        <taxon>Burkholderiales</taxon>
        <taxon>Alcaligenaceae</taxon>
        <taxon>Pelistega</taxon>
    </lineage>
</organism>
<keyword evidence="4 8" id="KW-1003">Cell membrane</keyword>
<protein>
    <recommendedName>
        <fullName evidence="8">Probable membrane transporter protein</fullName>
    </recommendedName>
</protein>
<evidence type="ECO:0000256" key="6">
    <source>
        <dbReference type="ARBA" id="ARBA00022989"/>
    </source>
</evidence>
<feature type="transmembrane region" description="Helical" evidence="8">
    <location>
        <begin position="106"/>
        <end position="123"/>
    </location>
</feature>
<keyword evidence="5 8" id="KW-0812">Transmembrane</keyword>
<dbReference type="PANTHER" id="PTHR30269">
    <property type="entry name" value="TRANSMEMBRANE PROTEIN YFCA"/>
    <property type="match status" value="1"/>
</dbReference>
<keyword evidence="7 8" id="KW-0472">Membrane</keyword>
<evidence type="ECO:0000256" key="2">
    <source>
        <dbReference type="ARBA" id="ARBA00009142"/>
    </source>
</evidence>
<evidence type="ECO:0000256" key="7">
    <source>
        <dbReference type="ARBA" id="ARBA00023136"/>
    </source>
</evidence>
<evidence type="ECO:0000313" key="10">
    <source>
        <dbReference type="Proteomes" id="UP000477651"/>
    </source>
</evidence>
<keyword evidence="3" id="KW-0813">Transport</keyword>
<dbReference type="RefSeq" id="WP_159990470.1">
    <property type="nucleotide sequence ID" value="NZ_CP047165.1"/>
</dbReference>
<evidence type="ECO:0000256" key="5">
    <source>
        <dbReference type="ARBA" id="ARBA00022692"/>
    </source>
</evidence>
<proteinExistence type="inferred from homology"/>
<keyword evidence="10" id="KW-1185">Reference proteome</keyword>
<evidence type="ECO:0000256" key="1">
    <source>
        <dbReference type="ARBA" id="ARBA00004651"/>
    </source>
</evidence>
<accession>A0A6L9Y7F9</accession>
<keyword evidence="6 8" id="KW-1133">Transmembrane helix</keyword>
<dbReference type="Pfam" id="PF01925">
    <property type="entry name" value="TauE"/>
    <property type="match status" value="1"/>
</dbReference>
<name>A0A6L9Y7F9_9BURK</name>
<dbReference type="InterPro" id="IPR002781">
    <property type="entry name" value="TM_pro_TauE-like"/>
</dbReference>
<reference evidence="9 10" key="1">
    <citation type="submission" date="2020-02" db="EMBL/GenBank/DDBJ databases">
        <title>Pelistega sp. NLN82 were isolated from wild rodents of the Hainan Island.</title>
        <authorList>
            <person name="Niu N."/>
            <person name="Zhou J."/>
        </authorList>
    </citation>
    <scope>NUCLEOTIDE SEQUENCE [LARGE SCALE GENOMIC DNA]</scope>
    <source>
        <strain evidence="9 10">NLN82</strain>
    </source>
</reference>
<feature type="transmembrane region" description="Helical" evidence="8">
    <location>
        <begin position="78"/>
        <end position="100"/>
    </location>
</feature>
<dbReference type="EMBL" id="JAAGYR010000015">
    <property type="protein sequence ID" value="NEN76263.1"/>
    <property type="molecule type" value="Genomic_DNA"/>
</dbReference>
<evidence type="ECO:0000256" key="3">
    <source>
        <dbReference type="ARBA" id="ARBA00022448"/>
    </source>
</evidence>
<comment type="caution">
    <text evidence="9">The sequence shown here is derived from an EMBL/GenBank/DDBJ whole genome shotgun (WGS) entry which is preliminary data.</text>
</comment>
<dbReference type="AlphaFoldDB" id="A0A6L9Y7F9"/>